<dbReference type="VEuPathDB" id="FungiDB:SeMB42_g05864"/>
<dbReference type="FunFam" id="3.40.630.30:FF:000042">
    <property type="entry name" value="Glycylpeptide N-tetradecanoyltransferase"/>
    <property type="match status" value="1"/>
</dbReference>
<gene>
    <name evidence="12" type="ORF">SeLEV6574_g02758</name>
</gene>
<protein>
    <recommendedName>
        <fullName evidence="3 6">Glycylpeptide N-tetradecanoyltransferase</fullName>
        <ecNumber evidence="2 6">2.3.1.97</ecNumber>
    </recommendedName>
</protein>
<dbReference type="EC" id="2.3.1.97" evidence="2 6"/>
<dbReference type="GO" id="GO:0005737">
    <property type="term" value="C:cytoplasm"/>
    <property type="evidence" value="ECO:0007669"/>
    <property type="project" value="TreeGrafter"/>
</dbReference>
<feature type="transmembrane region" description="Helical" evidence="9">
    <location>
        <begin position="606"/>
        <end position="626"/>
    </location>
</feature>
<evidence type="ECO:0000256" key="4">
    <source>
        <dbReference type="ARBA" id="ARBA00022679"/>
    </source>
</evidence>
<evidence type="ECO:0000256" key="9">
    <source>
        <dbReference type="SAM" id="Phobius"/>
    </source>
</evidence>
<keyword evidence="9" id="KW-0812">Transmembrane</keyword>
<feature type="domain" description="Glycylpeptide N-tetradecanoyltransferase C-terminal" evidence="11">
    <location>
        <begin position="336"/>
        <end position="520"/>
    </location>
</feature>
<feature type="compositionally biased region" description="Low complexity" evidence="8">
    <location>
        <begin position="572"/>
        <end position="583"/>
    </location>
</feature>
<accession>A0A507D6Z2</accession>
<evidence type="ECO:0000256" key="3">
    <source>
        <dbReference type="ARBA" id="ARBA00022240"/>
    </source>
</evidence>
<comment type="catalytic activity">
    <reaction evidence="6">
        <text>N-terminal glycyl-[protein] + tetradecanoyl-CoA = N-tetradecanoylglycyl-[protein] + CoA + H(+)</text>
        <dbReference type="Rhea" id="RHEA:15521"/>
        <dbReference type="Rhea" id="RHEA-COMP:12666"/>
        <dbReference type="Rhea" id="RHEA-COMP:12667"/>
        <dbReference type="ChEBI" id="CHEBI:15378"/>
        <dbReference type="ChEBI" id="CHEBI:57287"/>
        <dbReference type="ChEBI" id="CHEBI:57385"/>
        <dbReference type="ChEBI" id="CHEBI:64723"/>
        <dbReference type="ChEBI" id="CHEBI:133050"/>
        <dbReference type="EC" id="2.3.1.97"/>
    </reaction>
</comment>
<feature type="region of interest" description="Disordered" evidence="8">
    <location>
        <begin position="539"/>
        <end position="587"/>
    </location>
</feature>
<dbReference type="InterPro" id="IPR022678">
    <property type="entry name" value="NMT_CS"/>
</dbReference>
<reference evidence="12 13" key="1">
    <citation type="journal article" date="2019" name="Sci. Rep.">
        <title>Comparative genomics of chytrid fungi reveal insights into the obligate biotrophic and pathogenic lifestyle of Synchytrium endobioticum.</title>
        <authorList>
            <person name="van de Vossenberg B.T.L.H."/>
            <person name="Warris S."/>
            <person name="Nguyen H.D.T."/>
            <person name="van Gent-Pelzer M.P.E."/>
            <person name="Joly D.L."/>
            <person name="van de Geest H.C."/>
            <person name="Bonants P.J.M."/>
            <person name="Smith D.S."/>
            <person name="Levesque C.A."/>
            <person name="van der Lee T.A.J."/>
        </authorList>
    </citation>
    <scope>NUCLEOTIDE SEQUENCE [LARGE SCALE GENOMIC DNA]</scope>
    <source>
        <strain evidence="12 13">LEV6574</strain>
    </source>
</reference>
<evidence type="ECO:0000256" key="6">
    <source>
        <dbReference type="RuleBase" id="RU000586"/>
    </source>
</evidence>
<dbReference type="Proteomes" id="UP000320475">
    <property type="component" value="Unassembled WGS sequence"/>
</dbReference>
<dbReference type="InterPro" id="IPR022677">
    <property type="entry name" value="NMT_C"/>
</dbReference>
<feature type="compositionally biased region" description="Polar residues" evidence="8">
    <location>
        <begin position="560"/>
        <end position="570"/>
    </location>
</feature>
<proteinExistence type="inferred from homology"/>
<keyword evidence="4 6" id="KW-0808">Transferase</keyword>
<evidence type="ECO:0000256" key="5">
    <source>
        <dbReference type="ARBA" id="ARBA00023315"/>
    </source>
</evidence>
<dbReference type="FunFam" id="3.40.630.170:FF:000001">
    <property type="entry name" value="Glycylpeptide N-tetradecanoyltransferase"/>
    <property type="match status" value="1"/>
</dbReference>
<comment type="function">
    <text evidence="6">Adds a myristoyl group to the N-terminal glycine residue of certain cellular proteins.</text>
</comment>
<dbReference type="Pfam" id="PF01233">
    <property type="entry name" value="NMT"/>
    <property type="match status" value="1"/>
</dbReference>
<dbReference type="OrthoDB" id="60315at2759"/>
<dbReference type="InterPro" id="IPR000903">
    <property type="entry name" value="NMT"/>
</dbReference>
<dbReference type="Gene3D" id="3.40.630.170">
    <property type="match status" value="1"/>
</dbReference>
<dbReference type="EMBL" id="QEAM01000081">
    <property type="protein sequence ID" value="TPX47263.1"/>
    <property type="molecule type" value="Genomic_DNA"/>
</dbReference>
<organism evidence="12 13">
    <name type="scientific">Synchytrium endobioticum</name>
    <dbReference type="NCBI Taxonomy" id="286115"/>
    <lineage>
        <taxon>Eukaryota</taxon>
        <taxon>Fungi</taxon>
        <taxon>Fungi incertae sedis</taxon>
        <taxon>Chytridiomycota</taxon>
        <taxon>Chytridiomycota incertae sedis</taxon>
        <taxon>Chytridiomycetes</taxon>
        <taxon>Synchytriales</taxon>
        <taxon>Synchytriaceae</taxon>
        <taxon>Synchytrium</taxon>
    </lineage>
</organism>
<feature type="region of interest" description="Disordered" evidence="8">
    <location>
        <begin position="1"/>
        <end position="54"/>
    </location>
</feature>
<dbReference type="SUPFAM" id="SSF55729">
    <property type="entry name" value="Acyl-CoA N-acyltransferases (Nat)"/>
    <property type="match status" value="2"/>
</dbReference>
<dbReference type="PANTHER" id="PTHR11377">
    <property type="entry name" value="N-MYRISTOYL TRANSFERASE"/>
    <property type="match status" value="1"/>
</dbReference>
<dbReference type="PROSITE" id="PS00975">
    <property type="entry name" value="NMT_1"/>
    <property type="match status" value="1"/>
</dbReference>
<sequence length="675" mass="75898">MSERKLAIEETVQAPEGAVSSADASSASTAAAASPKKKGKKKPASTTDPSAMNGDEQRLLEMMRDGNDLQQLAKIGADVWKGSGKSGSSQAGVGGISTSDLAAMNSLLKRYNMNEMLQKLELDGHGRSTQRDMKSHKFWMTQPVVAYGNSDVQNHEKTEVDGPIEPDKADDQVRQEPYTLPKDFEWCTVNIDDEKEVKELYELLSLNYVEDDDNMFRFDYSAAFLKWALKPPGWKPQWLIGVRVSSNRKLVAFISGIPATLRVRAHSQLLVEINFLCVHKKLRSKRLAPVLIKEVTRRVHMEGIYQAVYTAGVTLPKPISTCRYYHRSLNPKKLIETQFSHLSKNMTMARTIRLYKLPDETETPGLRQMAPSDVPQVTVLLNEHMKTYKIAPNFSEEEVRHWLLPLPSVVCSYVVENPASKKITEFISFYSLPSTVIGNSTHTHINAAYLYYYVPSTSNCILSLLRDALILARQANFDVFNCLDLMANERFIGELKFGKGDGNLNYYLYNYRCKETVKNQKPDIIPEVIPSKMVKAHQPRQQRSIPRLSIDWRPPDSAPTAPSKSKTGTEAPTINPTGTTNTTSDAPKFSNSLRDAYLRLPPRTRVHLSLGLFGFACFGVGMTYYLEWKYPAPARQTRARSRLEKQLDEEAILEQAMNEDDIALIGGSAKDTKRS</sequence>
<keyword evidence="9" id="KW-1133">Transmembrane helix</keyword>
<dbReference type="GO" id="GO:0004379">
    <property type="term" value="F:glycylpeptide N-tetradecanoyltransferase activity"/>
    <property type="evidence" value="ECO:0007669"/>
    <property type="project" value="UniProtKB-EC"/>
</dbReference>
<feature type="compositionally biased region" description="Low complexity" evidence="8">
    <location>
        <begin position="17"/>
        <end position="34"/>
    </location>
</feature>
<evidence type="ECO:0000256" key="1">
    <source>
        <dbReference type="ARBA" id="ARBA00009469"/>
    </source>
</evidence>
<name>A0A507D6Z2_9FUNG</name>
<keyword evidence="9" id="KW-0472">Membrane</keyword>
<keyword evidence="5 6" id="KW-0012">Acyltransferase</keyword>
<evidence type="ECO:0000256" key="2">
    <source>
        <dbReference type="ARBA" id="ARBA00012923"/>
    </source>
</evidence>
<comment type="similarity">
    <text evidence="1 7">Belongs to the NMT family.</text>
</comment>
<dbReference type="PANTHER" id="PTHR11377:SF5">
    <property type="entry name" value="GLYCYLPEPTIDE N-TETRADECANOYLTRANSFERASE"/>
    <property type="match status" value="1"/>
</dbReference>
<comment type="caution">
    <text evidence="12">The sequence shown here is derived from an EMBL/GenBank/DDBJ whole genome shotgun (WGS) entry which is preliminary data.</text>
</comment>
<evidence type="ECO:0000259" key="10">
    <source>
        <dbReference type="Pfam" id="PF01233"/>
    </source>
</evidence>
<dbReference type="Pfam" id="PF02799">
    <property type="entry name" value="NMT_C"/>
    <property type="match status" value="1"/>
</dbReference>
<evidence type="ECO:0000256" key="7">
    <source>
        <dbReference type="RuleBase" id="RU004178"/>
    </source>
</evidence>
<evidence type="ECO:0000313" key="13">
    <source>
        <dbReference type="Proteomes" id="UP000320475"/>
    </source>
</evidence>
<evidence type="ECO:0000313" key="12">
    <source>
        <dbReference type="EMBL" id="TPX47263.1"/>
    </source>
</evidence>
<dbReference type="InterPro" id="IPR022676">
    <property type="entry name" value="NMT_N"/>
</dbReference>
<dbReference type="InterPro" id="IPR016181">
    <property type="entry name" value="Acyl_CoA_acyltransferase"/>
</dbReference>
<evidence type="ECO:0000259" key="11">
    <source>
        <dbReference type="Pfam" id="PF02799"/>
    </source>
</evidence>
<dbReference type="AlphaFoldDB" id="A0A507D6Z2"/>
<dbReference type="PROSITE" id="PS00976">
    <property type="entry name" value="NMT_2"/>
    <property type="match status" value="1"/>
</dbReference>
<evidence type="ECO:0000256" key="8">
    <source>
        <dbReference type="SAM" id="MobiDB-lite"/>
    </source>
</evidence>
<feature type="domain" description="Glycylpeptide N-tetradecanoyltransferase N-terminal" evidence="10">
    <location>
        <begin position="163"/>
        <end position="322"/>
    </location>
</feature>